<feature type="domain" description="HTH gntR-type" evidence="6">
    <location>
        <begin position="21"/>
        <end position="89"/>
    </location>
</feature>
<dbReference type="InterPro" id="IPR015422">
    <property type="entry name" value="PyrdxlP-dep_Trfase_small"/>
</dbReference>
<dbReference type="PANTHER" id="PTHR46577">
    <property type="entry name" value="HTH-TYPE TRANSCRIPTIONAL REGULATORY PROTEIN GABR"/>
    <property type="match status" value="1"/>
</dbReference>
<keyword evidence="3" id="KW-0805">Transcription regulation</keyword>
<dbReference type="SUPFAM" id="SSF53383">
    <property type="entry name" value="PLP-dependent transferases"/>
    <property type="match status" value="1"/>
</dbReference>
<protein>
    <submittedName>
        <fullName evidence="7">GntR family transcriptional regulator</fullName>
    </submittedName>
</protein>
<dbReference type="InterPro" id="IPR036390">
    <property type="entry name" value="WH_DNA-bd_sf"/>
</dbReference>
<evidence type="ECO:0000313" key="8">
    <source>
        <dbReference type="Proteomes" id="UP000655287"/>
    </source>
</evidence>
<evidence type="ECO:0000256" key="5">
    <source>
        <dbReference type="ARBA" id="ARBA00023163"/>
    </source>
</evidence>
<accession>A0A919R3V5</accession>
<dbReference type="PANTHER" id="PTHR46577:SF1">
    <property type="entry name" value="HTH-TYPE TRANSCRIPTIONAL REGULATORY PROTEIN GABR"/>
    <property type="match status" value="1"/>
</dbReference>
<dbReference type="Gene3D" id="3.40.640.10">
    <property type="entry name" value="Type I PLP-dependent aspartate aminotransferase-like (Major domain)"/>
    <property type="match status" value="1"/>
</dbReference>
<evidence type="ECO:0000256" key="2">
    <source>
        <dbReference type="ARBA" id="ARBA00022898"/>
    </source>
</evidence>
<name>A0A919R3V5_9ACTN</name>
<dbReference type="GO" id="GO:0003677">
    <property type="term" value="F:DNA binding"/>
    <property type="evidence" value="ECO:0007669"/>
    <property type="project" value="UniProtKB-KW"/>
</dbReference>
<sequence>MDRYLSAPQLARLVGVPAGARPYYRALAEAVRALILDGRLSVRVRMPAERHLAAALGVSRTTVTAAYDRLRAQGYLDSRQGSGSWTALPGPGSLGVENPWLAADGDGLLPLHCAAPAATALLPDAVAAAATDLPCHGLGTGYDPVGLAPLRAAIAARYTARGVATRPEQILVTAGAQHAIHLVMTLLAGPGDPVVVESPTYPHALDAARTRGVRLVPAGVPDSGWHLDLLTGALRQSAARLAYLIPDFHNPTGLLMSGADRAALVAAARRYDTTLVVDESWAELALDAGPPVAPMAAHDTDGRVISIGSASKLWWGGLRIGWIRGTGALVRRLALLRASVDIAAPLLEQLVVARLFDRIEETRAERRRDFTASRDALVAALRAELPDWRFTVPAGGGFLWVRLDSPAATPLAETAAAQGVRLAAGPWFGVDGTLERYLRLPFTLPPAVVTDAVRRLAAARAAGAGPAGRPPRPPLIPTL</sequence>
<dbReference type="EMBL" id="BOOU01000055">
    <property type="protein sequence ID" value="GII79209.1"/>
    <property type="molecule type" value="Genomic_DNA"/>
</dbReference>
<dbReference type="InterPro" id="IPR015421">
    <property type="entry name" value="PyrdxlP-dep_Trfase_major"/>
</dbReference>
<dbReference type="Proteomes" id="UP000655287">
    <property type="component" value="Unassembled WGS sequence"/>
</dbReference>
<dbReference type="GO" id="GO:0003700">
    <property type="term" value="F:DNA-binding transcription factor activity"/>
    <property type="evidence" value="ECO:0007669"/>
    <property type="project" value="InterPro"/>
</dbReference>
<dbReference type="Gene3D" id="3.90.1150.10">
    <property type="entry name" value="Aspartate Aminotransferase, domain 1"/>
    <property type="match status" value="1"/>
</dbReference>
<dbReference type="RefSeq" id="WP_203989030.1">
    <property type="nucleotide sequence ID" value="NZ_BOOU01000055.1"/>
</dbReference>
<dbReference type="InterPro" id="IPR004839">
    <property type="entry name" value="Aminotransferase_I/II_large"/>
</dbReference>
<keyword evidence="8" id="KW-1185">Reference proteome</keyword>
<evidence type="ECO:0000259" key="6">
    <source>
        <dbReference type="PROSITE" id="PS50949"/>
    </source>
</evidence>
<dbReference type="InterPro" id="IPR036388">
    <property type="entry name" value="WH-like_DNA-bd_sf"/>
</dbReference>
<dbReference type="InterPro" id="IPR015424">
    <property type="entry name" value="PyrdxlP-dep_Trfase"/>
</dbReference>
<evidence type="ECO:0000256" key="4">
    <source>
        <dbReference type="ARBA" id="ARBA00023125"/>
    </source>
</evidence>
<keyword evidence="5" id="KW-0804">Transcription</keyword>
<dbReference type="CDD" id="cd07377">
    <property type="entry name" value="WHTH_GntR"/>
    <property type="match status" value="1"/>
</dbReference>
<dbReference type="Gene3D" id="1.10.10.10">
    <property type="entry name" value="Winged helix-like DNA-binding domain superfamily/Winged helix DNA-binding domain"/>
    <property type="match status" value="1"/>
</dbReference>
<dbReference type="SUPFAM" id="SSF46785">
    <property type="entry name" value="Winged helix' DNA-binding domain"/>
    <property type="match status" value="1"/>
</dbReference>
<comment type="caution">
    <text evidence="7">The sequence shown here is derived from an EMBL/GenBank/DDBJ whole genome shotgun (WGS) entry which is preliminary data.</text>
</comment>
<dbReference type="Pfam" id="PF00392">
    <property type="entry name" value="GntR"/>
    <property type="match status" value="1"/>
</dbReference>
<dbReference type="GO" id="GO:0030170">
    <property type="term" value="F:pyridoxal phosphate binding"/>
    <property type="evidence" value="ECO:0007669"/>
    <property type="project" value="InterPro"/>
</dbReference>
<dbReference type="SMART" id="SM00345">
    <property type="entry name" value="HTH_GNTR"/>
    <property type="match status" value="1"/>
</dbReference>
<gene>
    <name evidence="7" type="ORF">Sru01_41910</name>
</gene>
<keyword evidence="4" id="KW-0238">DNA-binding</keyword>
<dbReference type="AlphaFoldDB" id="A0A919R3V5"/>
<proteinExistence type="inferred from homology"/>
<evidence type="ECO:0000256" key="1">
    <source>
        <dbReference type="ARBA" id="ARBA00005384"/>
    </source>
</evidence>
<dbReference type="InterPro" id="IPR000524">
    <property type="entry name" value="Tscrpt_reg_HTH_GntR"/>
</dbReference>
<comment type="similarity">
    <text evidence="1">In the C-terminal section; belongs to the class-I pyridoxal-phosphate-dependent aminotransferase family.</text>
</comment>
<organism evidence="7 8">
    <name type="scientific">Sphaerisporangium rufum</name>
    <dbReference type="NCBI Taxonomy" id="1381558"/>
    <lineage>
        <taxon>Bacteria</taxon>
        <taxon>Bacillati</taxon>
        <taxon>Actinomycetota</taxon>
        <taxon>Actinomycetes</taxon>
        <taxon>Streptosporangiales</taxon>
        <taxon>Streptosporangiaceae</taxon>
        <taxon>Sphaerisporangium</taxon>
    </lineage>
</organism>
<evidence type="ECO:0000256" key="3">
    <source>
        <dbReference type="ARBA" id="ARBA00023015"/>
    </source>
</evidence>
<reference evidence="7" key="1">
    <citation type="submission" date="2021-01" db="EMBL/GenBank/DDBJ databases">
        <title>Whole genome shotgun sequence of Sphaerisporangium rufum NBRC 109079.</title>
        <authorList>
            <person name="Komaki H."/>
            <person name="Tamura T."/>
        </authorList>
    </citation>
    <scope>NUCLEOTIDE SEQUENCE</scope>
    <source>
        <strain evidence="7">NBRC 109079</strain>
    </source>
</reference>
<dbReference type="InterPro" id="IPR051446">
    <property type="entry name" value="HTH_trans_reg/aminotransferase"/>
</dbReference>
<dbReference type="PROSITE" id="PS50949">
    <property type="entry name" value="HTH_GNTR"/>
    <property type="match status" value="1"/>
</dbReference>
<dbReference type="PRINTS" id="PR00035">
    <property type="entry name" value="HTHGNTR"/>
</dbReference>
<keyword evidence="2" id="KW-0663">Pyridoxal phosphate</keyword>
<dbReference type="CDD" id="cd00609">
    <property type="entry name" value="AAT_like"/>
    <property type="match status" value="1"/>
</dbReference>
<evidence type="ECO:0000313" key="7">
    <source>
        <dbReference type="EMBL" id="GII79209.1"/>
    </source>
</evidence>
<dbReference type="Pfam" id="PF00155">
    <property type="entry name" value="Aminotran_1_2"/>
    <property type="match status" value="1"/>
</dbReference>